<organism evidence="2 3">
    <name type="scientific">Marivita lacus</name>
    <dbReference type="NCBI Taxonomy" id="1323742"/>
    <lineage>
        <taxon>Bacteria</taxon>
        <taxon>Pseudomonadati</taxon>
        <taxon>Pseudomonadota</taxon>
        <taxon>Alphaproteobacteria</taxon>
        <taxon>Rhodobacterales</taxon>
        <taxon>Roseobacteraceae</taxon>
        <taxon>Marivita</taxon>
    </lineage>
</organism>
<dbReference type="Proteomes" id="UP000645462">
    <property type="component" value="Unassembled WGS sequence"/>
</dbReference>
<proteinExistence type="predicted"/>
<feature type="chain" id="PRO_5047085439" description="Sel1 repeat family protein" evidence="1">
    <location>
        <begin position="21"/>
        <end position="211"/>
    </location>
</feature>
<gene>
    <name evidence="2" type="ORF">GCM10011363_44150</name>
</gene>
<dbReference type="SMART" id="SM00671">
    <property type="entry name" value="SEL1"/>
    <property type="match status" value="1"/>
</dbReference>
<name>A0ABQ1LCZ6_9RHOB</name>
<evidence type="ECO:0008006" key="4">
    <source>
        <dbReference type="Google" id="ProtNLM"/>
    </source>
</evidence>
<accession>A0ABQ1LCZ6</accession>
<dbReference type="EMBL" id="BMFC01000023">
    <property type="protein sequence ID" value="GGC22766.1"/>
    <property type="molecule type" value="Genomic_DNA"/>
</dbReference>
<dbReference type="InterPro" id="IPR011990">
    <property type="entry name" value="TPR-like_helical_dom_sf"/>
</dbReference>
<evidence type="ECO:0000313" key="3">
    <source>
        <dbReference type="Proteomes" id="UP000645462"/>
    </source>
</evidence>
<dbReference type="InterPro" id="IPR006597">
    <property type="entry name" value="Sel1-like"/>
</dbReference>
<feature type="signal peptide" evidence="1">
    <location>
        <begin position="1"/>
        <end position="20"/>
    </location>
</feature>
<dbReference type="SUPFAM" id="SSF81901">
    <property type="entry name" value="HCP-like"/>
    <property type="match status" value="1"/>
</dbReference>
<evidence type="ECO:0000313" key="2">
    <source>
        <dbReference type="EMBL" id="GGC22766.1"/>
    </source>
</evidence>
<sequence>MRCCAILTGLLLALATGGQAAPKPDFATAVQLAEAGRTAEAVSIFRQLSQDGDPVAQVNLAVMQALGRGVPQDDVTAAYWAWRARFAGEARAIDLSDHLLSRLTDPARTRLADRLEADLQALAADGEVTAFLSLGRVALELRSPSQDPRALEWFALAAAFEVPDAAVLRDAVALRLEPAARLMAQDKTLQAFEEWCATLPVDARLATCPVG</sequence>
<keyword evidence="1" id="KW-0732">Signal</keyword>
<comment type="caution">
    <text evidence="2">The sequence shown here is derived from an EMBL/GenBank/DDBJ whole genome shotgun (WGS) entry which is preliminary data.</text>
</comment>
<evidence type="ECO:0000256" key="1">
    <source>
        <dbReference type="SAM" id="SignalP"/>
    </source>
</evidence>
<dbReference type="RefSeq" id="WP_188484273.1">
    <property type="nucleotide sequence ID" value="NZ_BMFC01000023.1"/>
</dbReference>
<protein>
    <recommendedName>
        <fullName evidence="4">Sel1 repeat family protein</fullName>
    </recommendedName>
</protein>
<reference evidence="3" key="1">
    <citation type="journal article" date="2019" name="Int. J. Syst. Evol. Microbiol.">
        <title>The Global Catalogue of Microorganisms (GCM) 10K type strain sequencing project: providing services to taxonomists for standard genome sequencing and annotation.</title>
        <authorList>
            <consortium name="The Broad Institute Genomics Platform"/>
            <consortium name="The Broad Institute Genome Sequencing Center for Infectious Disease"/>
            <person name="Wu L."/>
            <person name="Ma J."/>
        </authorList>
    </citation>
    <scope>NUCLEOTIDE SEQUENCE [LARGE SCALE GENOMIC DNA]</scope>
    <source>
        <strain evidence="3">CGMCC 1.12478</strain>
    </source>
</reference>
<keyword evidence="3" id="KW-1185">Reference proteome</keyword>
<dbReference type="Gene3D" id="1.25.40.10">
    <property type="entry name" value="Tetratricopeptide repeat domain"/>
    <property type="match status" value="1"/>
</dbReference>